<evidence type="ECO:0000313" key="2">
    <source>
        <dbReference type="Proteomes" id="UP000838756"/>
    </source>
</evidence>
<dbReference type="Proteomes" id="UP000838756">
    <property type="component" value="Unassembled WGS sequence"/>
</dbReference>
<sequence>MFCIGCETARPISTGKTCVESRSHIREYEIETQRSGIPDLRGPRSSSRRILVLCHRTGEDNSNVHRLCRRLSGKSTPIRPLKAGDGTPHYRAEDRAEIFADYLETKFSPNPTQDVQHAEAIEKELEEYFKSPIASTPQNPIVFSPG</sequence>
<keyword evidence="2" id="KW-1185">Reference proteome</keyword>
<name>A0A8S4QS04_9NEOP</name>
<proteinExistence type="predicted"/>
<organism evidence="1 2">
    <name type="scientific">Pararge aegeria aegeria</name>
    <dbReference type="NCBI Taxonomy" id="348720"/>
    <lineage>
        <taxon>Eukaryota</taxon>
        <taxon>Metazoa</taxon>
        <taxon>Ecdysozoa</taxon>
        <taxon>Arthropoda</taxon>
        <taxon>Hexapoda</taxon>
        <taxon>Insecta</taxon>
        <taxon>Pterygota</taxon>
        <taxon>Neoptera</taxon>
        <taxon>Endopterygota</taxon>
        <taxon>Lepidoptera</taxon>
        <taxon>Glossata</taxon>
        <taxon>Ditrysia</taxon>
        <taxon>Papilionoidea</taxon>
        <taxon>Nymphalidae</taxon>
        <taxon>Satyrinae</taxon>
        <taxon>Satyrini</taxon>
        <taxon>Parargina</taxon>
        <taxon>Pararge</taxon>
    </lineage>
</organism>
<comment type="caution">
    <text evidence="1">The sequence shown here is derived from an EMBL/GenBank/DDBJ whole genome shotgun (WGS) entry which is preliminary data.</text>
</comment>
<accession>A0A8S4QS04</accession>
<protein>
    <submittedName>
        <fullName evidence="1">Jg9831 protein</fullName>
    </submittedName>
</protein>
<dbReference type="OrthoDB" id="10065625at2759"/>
<dbReference type="EMBL" id="CAKXAJ010019277">
    <property type="protein sequence ID" value="CAH2218240.1"/>
    <property type="molecule type" value="Genomic_DNA"/>
</dbReference>
<reference evidence="1" key="1">
    <citation type="submission" date="2022-03" db="EMBL/GenBank/DDBJ databases">
        <authorList>
            <person name="Lindestad O."/>
        </authorList>
    </citation>
    <scope>NUCLEOTIDE SEQUENCE</scope>
</reference>
<evidence type="ECO:0000313" key="1">
    <source>
        <dbReference type="EMBL" id="CAH2218240.1"/>
    </source>
</evidence>
<gene>
    <name evidence="1" type="primary">jg9831</name>
    <name evidence="1" type="ORF">PAEG_LOCUS6087</name>
</gene>
<dbReference type="AlphaFoldDB" id="A0A8S4QS04"/>